<feature type="domain" description="HPS5-like beta-propeller" evidence="2">
    <location>
        <begin position="117"/>
        <end position="419"/>
    </location>
</feature>
<dbReference type="Proteomes" id="UP001519460">
    <property type="component" value="Unassembled WGS sequence"/>
</dbReference>
<feature type="compositionally biased region" description="Polar residues" evidence="1">
    <location>
        <begin position="29"/>
        <end position="40"/>
    </location>
</feature>
<dbReference type="SUPFAM" id="SSF50978">
    <property type="entry name" value="WD40 repeat-like"/>
    <property type="match status" value="1"/>
</dbReference>
<dbReference type="SMART" id="SM00320">
    <property type="entry name" value="WD40"/>
    <property type="match status" value="2"/>
</dbReference>
<sequence length="633" mass="69124">MEASEEKAETSALPVCEAYNNEAEAGDKTATSVSPQNISASDAEESTDTQKLPGENDTVSTTTDAAGDGYDKQEKSEPGNSDVELKIPQEHARLDALLAQIPKKAQHGLLMQCDLILTCIDADEHFIALGTNIGLTFLYNRKDQSMQRLKAETSSDVITCVKLHSGMDHQLATGMASGTLSIFLIPGFISLHKKQLQKFEVKSVHRHYVTCVEWSTNGMKLYSGDKTGHVVCTEVDFYQGQCKSLELLVEPPTEVVQLHYDHKVLLVSTKLRSFVCRLDTTYEISQIGQKDRKVQGNFGACFIPGLCKTDDAKLYAARPGCRVWLSDIHGTVCNTHIFKDQLTNGVRDIPVLRPGRNTAPNMELQFGKLHIYREKQLVTYNQSTLFILDPALNKVVASQNRLGGIVGVAVTSGEIFVLRRHAEDSVIRIAENPENIHHTALSLDHPLPSSVSDLSAARPSSISTNQKLDQKEGRNSPKSFFKKTFFTPFKKLDNLIHEHSRPAKDSDSPSQPMNLSQPHLEDLPVRTAEEAVDSSRNVDTSPDLPPVVELSSPDLAVRVFTGGHGPTSPVDVASPDSAHSALSAFADELIDSRHGDTASAVKIQVMTPDGSEAAPKTETGVPKTETGVDKVTI</sequence>
<evidence type="ECO:0000256" key="1">
    <source>
        <dbReference type="SAM" id="MobiDB-lite"/>
    </source>
</evidence>
<organism evidence="3 4">
    <name type="scientific">Batillaria attramentaria</name>
    <dbReference type="NCBI Taxonomy" id="370345"/>
    <lineage>
        <taxon>Eukaryota</taxon>
        <taxon>Metazoa</taxon>
        <taxon>Spiralia</taxon>
        <taxon>Lophotrochozoa</taxon>
        <taxon>Mollusca</taxon>
        <taxon>Gastropoda</taxon>
        <taxon>Caenogastropoda</taxon>
        <taxon>Sorbeoconcha</taxon>
        <taxon>Cerithioidea</taxon>
        <taxon>Batillariidae</taxon>
        <taxon>Batillaria</taxon>
    </lineage>
</organism>
<feature type="compositionally biased region" description="Basic and acidic residues" evidence="1">
    <location>
        <begin position="519"/>
        <end position="529"/>
    </location>
</feature>
<dbReference type="InterPro" id="IPR001680">
    <property type="entry name" value="WD40_rpt"/>
</dbReference>
<dbReference type="InterPro" id="IPR036322">
    <property type="entry name" value="WD40_repeat_dom_sf"/>
</dbReference>
<dbReference type="InterPro" id="IPR015943">
    <property type="entry name" value="WD40/YVTN_repeat-like_dom_sf"/>
</dbReference>
<feature type="region of interest" description="Disordered" evidence="1">
    <location>
        <begin position="498"/>
        <end position="547"/>
    </location>
</feature>
<feature type="compositionally biased region" description="Basic and acidic residues" evidence="1">
    <location>
        <begin position="498"/>
        <end position="507"/>
    </location>
</feature>
<keyword evidence="4" id="KW-1185">Reference proteome</keyword>
<proteinExistence type="predicted"/>
<feature type="compositionally biased region" description="Basic and acidic residues" evidence="1">
    <location>
        <begin position="69"/>
        <end position="82"/>
    </location>
</feature>
<feature type="compositionally biased region" description="Polar residues" evidence="1">
    <location>
        <begin position="508"/>
        <end position="517"/>
    </location>
</feature>
<name>A0ABD0K217_9CAEN</name>
<dbReference type="AlphaFoldDB" id="A0ABD0K217"/>
<feature type="region of interest" description="Disordered" evidence="1">
    <location>
        <begin position="609"/>
        <end position="633"/>
    </location>
</feature>
<protein>
    <recommendedName>
        <fullName evidence="2">HPS5-like beta-propeller domain-containing protein</fullName>
    </recommendedName>
</protein>
<evidence type="ECO:0000259" key="2">
    <source>
        <dbReference type="Pfam" id="PF23756"/>
    </source>
</evidence>
<comment type="caution">
    <text evidence="3">The sequence shown here is derived from an EMBL/GenBank/DDBJ whole genome shotgun (WGS) entry which is preliminary data.</text>
</comment>
<feature type="region of interest" description="Disordered" evidence="1">
    <location>
        <begin position="1"/>
        <end position="82"/>
    </location>
</feature>
<feature type="region of interest" description="Disordered" evidence="1">
    <location>
        <begin position="441"/>
        <end position="480"/>
    </location>
</feature>
<dbReference type="EMBL" id="JACVVK020000266">
    <property type="protein sequence ID" value="KAK7481188.1"/>
    <property type="molecule type" value="Genomic_DNA"/>
</dbReference>
<reference evidence="3 4" key="1">
    <citation type="journal article" date="2023" name="Sci. Data">
        <title>Genome assembly of the Korean intertidal mud-creeper Batillaria attramentaria.</title>
        <authorList>
            <person name="Patra A.K."/>
            <person name="Ho P.T."/>
            <person name="Jun S."/>
            <person name="Lee S.J."/>
            <person name="Kim Y."/>
            <person name="Won Y.J."/>
        </authorList>
    </citation>
    <scope>NUCLEOTIDE SEQUENCE [LARGE SCALE GENOMIC DNA]</scope>
    <source>
        <strain evidence="3">Wonlab-2016</strain>
    </source>
</reference>
<evidence type="ECO:0000313" key="4">
    <source>
        <dbReference type="Proteomes" id="UP001519460"/>
    </source>
</evidence>
<dbReference type="InterPro" id="IPR056499">
    <property type="entry name" value="Beta-prop_HPS5-like"/>
</dbReference>
<dbReference type="PANTHER" id="PTHR23287:SF16">
    <property type="entry name" value="TECTONIN BETA-PROPELLER REPEAT-CONTAINING PROTEIN 2"/>
    <property type="match status" value="1"/>
</dbReference>
<dbReference type="PANTHER" id="PTHR23287">
    <property type="entry name" value="RUBY-EYE2-LIKE PROTEIN"/>
    <property type="match status" value="1"/>
</dbReference>
<dbReference type="Pfam" id="PF23756">
    <property type="entry name" value="Beta-prop_HPS5"/>
    <property type="match status" value="1"/>
</dbReference>
<accession>A0ABD0K217</accession>
<dbReference type="Gene3D" id="2.130.10.10">
    <property type="entry name" value="YVTN repeat-like/Quinoprotein amine dehydrogenase"/>
    <property type="match status" value="1"/>
</dbReference>
<evidence type="ECO:0000313" key="3">
    <source>
        <dbReference type="EMBL" id="KAK7481188.1"/>
    </source>
</evidence>
<feature type="compositionally biased region" description="Polar residues" evidence="1">
    <location>
        <begin position="449"/>
        <end position="467"/>
    </location>
</feature>
<gene>
    <name evidence="3" type="ORF">BaRGS_00027621</name>
</gene>